<dbReference type="Pfam" id="PF00067">
    <property type="entry name" value="p450"/>
    <property type="match status" value="1"/>
</dbReference>
<dbReference type="InterPro" id="IPR036396">
    <property type="entry name" value="Cyt_P450_sf"/>
</dbReference>
<dbReference type="Gene3D" id="1.10.630.10">
    <property type="entry name" value="Cytochrome P450"/>
    <property type="match status" value="1"/>
</dbReference>
<keyword evidence="5 8" id="KW-0560">Oxidoreductase</keyword>
<dbReference type="GO" id="GO:0004497">
    <property type="term" value="F:monooxygenase activity"/>
    <property type="evidence" value="ECO:0007669"/>
    <property type="project" value="UniProtKB-KW"/>
</dbReference>
<protein>
    <recommendedName>
        <fullName evidence="11">Cytochrome</fullName>
    </recommendedName>
</protein>
<organism evidence="9 10">
    <name type="scientific">Vibrio gazogenes</name>
    <dbReference type="NCBI Taxonomy" id="687"/>
    <lineage>
        <taxon>Bacteria</taxon>
        <taxon>Pseudomonadati</taxon>
        <taxon>Pseudomonadota</taxon>
        <taxon>Gammaproteobacteria</taxon>
        <taxon>Vibrionales</taxon>
        <taxon>Vibrionaceae</taxon>
        <taxon>Vibrio</taxon>
    </lineage>
</organism>
<dbReference type="PANTHER" id="PTHR46696:SF1">
    <property type="entry name" value="CYTOCHROME P450 YJIB-RELATED"/>
    <property type="match status" value="1"/>
</dbReference>
<dbReference type="GO" id="GO:0005506">
    <property type="term" value="F:iron ion binding"/>
    <property type="evidence" value="ECO:0007669"/>
    <property type="project" value="InterPro"/>
</dbReference>
<comment type="similarity">
    <text evidence="2 8">Belongs to the cytochrome P450 family.</text>
</comment>
<evidence type="ECO:0000256" key="4">
    <source>
        <dbReference type="ARBA" id="ARBA00022723"/>
    </source>
</evidence>
<dbReference type="InterPro" id="IPR002397">
    <property type="entry name" value="Cyt_P450_B"/>
</dbReference>
<dbReference type="GO" id="GO:0020037">
    <property type="term" value="F:heme binding"/>
    <property type="evidence" value="ECO:0007669"/>
    <property type="project" value="InterPro"/>
</dbReference>
<evidence type="ECO:0000256" key="8">
    <source>
        <dbReference type="RuleBase" id="RU000461"/>
    </source>
</evidence>
<dbReference type="OrthoDB" id="9764248at2"/>
<keyword evidence="6 8" id="KW-0408">Iron</keyword>
<dbReference type="SUPFAM" id="SSF48264">
    <property type="entry name" value="Cytochrome P450"/>
    <property type="match status" value="1"/>
</dbReference>
<dbReference type="AlphaFoldDB" id="A0A1Z2SKW0"/>
<comment type="cofactor">
    <cofactor evidence="1">
        <name>heme</name>
        <dbReference type="ChEBI" id="CHEBI:30413"/>
    </cofactor>
</comment>
<evidence type="ECO:0000256" key="1">
    <source>
        <dbReference type="ARBA" id="ARBA00001971"/>
    </source>
</evidence>
<dbReference type="Proteomes" id="UP000196708">
    <property type="component" value="Chromosome 2"/>
</dbReference>
<evidence type="ECO:0000256" key="5">
    <source>
        <dbReference type="ARBA" id="ARBA00023002"/>
    </source>
</evidence>
<dbReference type="PRINTS" id="PR00385">
    <property type="entry name" value="P450"/>
</dbReference>
<dbReference type="InterPro" id="IPR001128">
    <property type="entry name" value="Cyt_P450"/>
</dbReference>
<proteinExistence type="inferred from homology"/>
<dbReference type="RefSeq" id="WP_157721443.1">
    <property type="nucleotide sequence ID" value="NZ_CP018836.1"/>
</dbReference>
<evidence type="ECO:0000256" key="3">
    <source>
        <dbReference type="ARBA" id="ARBA00022617"/>
    </source>
</evidence>
<evidence type="ECO:0008006" key="11">
    <source>
        <dbReference type="Google" id="ProtNLM"/>
    </source>
</evidence>
<keyword evidence="4 8" id="KW-0479">Metal-binding</keyword>
<dbReference type="PROSITE" id="PS00086">
    <property type="entry name" value="CYTOCHROME_P450"/>
    <property type="match status" value="1"/>
</dbReference>
<dbReference type="PANTHER" id="PTHR46696">
    <property type="entry name" value="P450, PUTATIVE (EUROFUNG)-RELATED"/>
    <property type="match status" value="1"/>
</dbReference>
<dbReference type="KEGG" id="vga:BSQ33_19140"/>
<reference evidence="9 10" key="1">
    <citation type="submission" date="2016-12" db="EMBL/GenBank/DDBJ databases">
        <authorList>
            <person name="Song W.-J."/>
            <person name="Kurnit D.M."/>
        </authorList>
    </citation>
    <scope>NUCLEOTIDE SEQUENCE [LARGE SCALE GENOMIC DNA]</scope>
    <source>
        <strain evidence="9 10">ATCC 43942</strain>
    </source>
</reference>
<evidence type="ECO:0000313" key="9">
    <source>
        <dbReference type="EMBL" id="ASA57843.1"/>
    </source>
</evidence>
<evidence type="ECO:0000256" key="2">
    <source>
        <dbReference type="ARBA" id="ARBA00010617"/>
    </source>
</evidence>
<dbReference type="CDD" id="cd20625">
    <property type="entry name" value="CYP164-like"/>
    <property type="match status" value="1"/>
</dbReference>
<evidence type="ECO:0000256" key="7">
    <source>
        <dbReference type="ARBA" id="ARBA00023033"/>
    </source>
</evidence>
<gene>
    <name evidence="9" type="ORF">BSQ33_19140</name>
</gene>
<keyword evidence="7 8" id="KW-0503">Monooxygenase</keyword>
<dbReference type="FunFam" id="1.10.630.10:FF:000018">
    <property type="entry name" value="Cytochrome P450 monooxygenase"/>
    <property type="match status" value="1"/>
</dbReference>
<dbReference type="InterPro" id="IPR017972">
    <property type="entry name" value="Cyt_P450_CS"/>
</dbReference>
<evidence type="ECO:0000256" key="6">
    <source>
        <dbReference type="ARBA" id="ARBA00023004"/>
    </source>
</evidence>
<dbReference type="GO" id="GO:0016705">
    <property type="term" value="F:oxidoreductase activity, acting on paired donors, with incorporation or reduction of molecular oxygen"/>
    <property type="evidence" value="ECO:0007669"/>
    <property type="project" value="InterPro"/>
</dbReference>
<name>A0A1Z2SKW0_VIBGA</name>
<evidence type="ECO:0000313" key="10">
    <source>
        <dbReference type="Proteomes" id="UP000196708"/>
    </source>
</evidence>
<accession>A0A1Z2SKW0</accession>
<dbReference type="EMBL" id="CP018836">
    <property type="protein sequence ID" value="ASA57843.1"/>
    <property type="molecule type" value="Genomic_DNA"/>
</dbReference>
<sequence>MNTQILNELIFNPTDKDFLYNPYPFYRCLRSEDPIHYSPLGFWLVTRHKDIEDVLRNKFFGKNFGAVLEKQLNTKIADEPALKMINLQVLMSNPPAHTRLRKLIMKAFVSSSIKKLQPMIEETANMLIDRVEAEGSMDIMRNYAERLPLMVICKMLGIDAEADMDFFVSRIPSRLLDLKPVSREELDEVNQDVIELSAYIKGLCDERRVSPKDDLITHMVHAREDGDILSDDELVANIMLTLGAGYETTTSLISNALLLLFRHKESLDEIKADPSLTVNAIEEALRYEPPVQIAARTALEDTSIDGQMIKKGETVILVLSSANRDEEVYSNPDVFDIYRENIRPISFGGGAHLCLGAQLSRVESAIAINTILKRLPHLSLDDVEQPNWSLQFTRRILNNLIAHW</sequence>
<dbReference type="PRINTS" id="PR00359">
    <property type="entry name" value="BP450"/>
</dbReference>
<keyword evidence="3 8" id="KW-0349">Heme</keyword>